<dbReference type="Pfam" id="PF00657">
    <property type="entry name" value="Lipase_GDSL"/>
    <property type="match status" value="2"/>
</dbReference>
<dbReference type="FunFam" id="3.40.50.1110:FF:000003">
    <property type="entry name" value="GDSL esterase/lipase APG"/>
    <property type="match status" value="2"/>
</dbReference>
<dbReference type="PANTHER" id="PTHR45966:SF35">
    <property type="entry name" value="GDSL LIPASE_ESTERASE, SGNH HYDROLASE SUPERFAMILY"/>
    <property type="match status" value="1"/>
</dbReference>
<dbReference type="InterPro" id="IPR001087">
    <property type="entry name" value="GDSL"/>
</dbReference>
<dbReference type="InterPro" id="IPR035669">
    <property type="entry name" value="SGNH_plant_lipase-like"/>
</dbReference>
<evidence type="ECO:0000313" key="5">
    <source>
        <dbReference type="Proteomes" id="UP001177003"/>
    </source>
</evidence>
<dbReference type="GO" id="GO:0016298">
    <property type="term" value="F:lipase activity"/>
    <property type="evidence" value="ECO:0007669"/>
    <property type="project" value="TreeGrafter"/>
</dbReference>
<feature type="signal peptide" evidence="3">
    <location>
        <begin position="1"/>
        <end position="32"/>
    </location>
</feature>
<gene>
    <name evidence="4" type="ORF">LSALG_LOCUS27408</name>
</gene>
<sequence length="748" mass="83350">MISFRHMAVANSDLGFRLVVLCLFLLLIGCESSQRHFNKHVALFIFGDSLFDPGNNNYINIDPGFQANFWPYGESYFNPPSGRFSNGRLISDFIAEYAGLPLIPAYLDPHYNEFLYGANFASGGAGALVETNTKNFVLDLKTQLQYFSDLEKRYRKDLGDVKTEQLLSDAVYLFSCGCNDYLVLTSNNLSNLHYEEYVGTVIGNLTNVFKGIYEKGGRKIGIGTIPQLGCLPYVRAQQPGNTCNQELNTISSLHNRAFSKKLQELTQQFEGFMFANYDHSTALSERMKNPSKYGFKVGDSSCCGSGPLRGIYSCGGKRGLGEFELCDNPDGYVFFDAPHPSEAACRQFAELFWNGDSKESEPELKPAVPVILEPEPVASVHKDLETLPEPSEPVPISGSESSQGHVNKHVALFIFGDSLFDPGNNNYINTTTDLQANFWPYGESYFNPPSGRFSDGRIIPDFIAEFAGLPLIPAYLDPHNNEFLYGANFASAGAGVLNETLPSSITLKTQLQYFTDLVKQYRKNLGDVKAEQLLSDAVYLFSCGSNDYQSNLYQEEYVGMVIGNLTQVFKAIHEKGGRKIGINMLTPLGCLLPIRATRPGNSCDEKLNIISSLHDNALSKKLQDLTQQWEGFMYSTFELQTEITNRMKNPSKYGLKVGNSACCGIGPFRAINSCGGKREPREFELCDNPYDYLLFDPFHPTEAANLQFAKLYWEGDSKVASPYNLKSLFQGMHNDIVQHTNLAARFMD</sequence>
<dbReference type="CDD" id="cd01837">
    <property type="entry name" value="SGNH_plant_lipase_like"/>
    <property type="match status" value="2"/>
</dbReference>
<accession>A0AA36E9G3</accession>
<keyword evidence="5" id="KW-1185">Reference proteome</keyword>
<organism evidence="4 5">
    <name type="scientific">Lactuca saligna</name>
    <name type="common">Willowleaf lettuce</name>
    <dbReference type="NCBI Taxonomy" id="75948"/>
    <lineage>
        <taxon>Eukaryota</taxon>
        <taxon>Viridiplantae</taxon>
        <taxon>Streptophyta</taxon>
        <taxon>Embryophyta</taxon>
        <taxon>Tracheophyta</taxon>
        <taxon>Spermatophyta</taxon>
        <taxon>Magnoliopsida</taxon>
        <taxon>eudicotyledons</taxon>
        <taxon>Gunneridae</taxon>
        <taxon>Pentapetalae</taxon>
        <taxon>asterids</taxon>
        <taxon>campanulids</taxon>
        <taxon>Asterales</taxon>
        <taxon>Asteraceae</taxon>
        <taxon>Cichorioideae</taxon>
        <taxon>Cichorieae</taxon>
        <taxon>Lactucinae</taxon>
        <taxon>Lactuca</taxon>
    </lineage>
</organism>
<keyword evidence="2 3" id="KW-0732">Signal</keyword>
<evidence type="ECO:0000313" key="4">
    <source>
        <dbReference type="EMBL" id="CAI9288086.1"/>
    </source>
</evidence>
<dbReference type="AlphaFoldDB" id="A0AA36E9G3"/>
<dbReference type="Gene3D" id="3.40.50.1110">
    <property type="entry name" value="SGNH hydrolase"/>
    <property type="match status" value="2"/>
</dbReference>
<feature type="chain" id="PRO_5041398668" description="GDSL esterase/lipase 1-like" evidence="3">
    <location>
        <begin position="33"/>
        <end position="748"/>
    </location>
</feature>
<dbReference type="InterPro" id="IPR044552">
    <property type="entry name" value="GLIP1-5/GLL25"/>
</dbReference>
<evidence type="ECO:0000256" key="2">
    <source>
        <dbReference type="ARBA" id="ARBA00022729"/>
    </source>
</evidence>
<protein>
    <recommendedName>
        <fullName evidence="6">GDSL esterase/lipase 1-like</fullName>
    </recommendedName>
</protein>
<evidence type="ECO:0008006" key="6">
    <source>
        <dbReference type="Google" id="ProtNLM"/>
    </source>
</evidence>
<dbReference type="SUPFAM" id="SSF52266">
    <property type="entry name" value="SGNH hydrolase"/>
    <property type="match status" value="1"/>
</dbReference>
<dbReference type="PANTHER" id="PTHR45966">
    <property type="entry name" value="GDSL-LIKE LIPASE/ACYLHYDROLASE"/>
    <property type="match status" value="1"/>
</dbReference>
<name>A0AA36E9G3_LACSI</name>
<evidence type="ECO:0000256" key="3">
    <source>
        <dbReference type="SAM" id="SignalP"/>
    </source>
</evidence>
<dbReference type="Proteomes" id="UP001177003">
    <property type="component" value="Chromosome 5"/>
</dbReference>
<reference evidence="4" key="1">
    <citation type="submission" date="2023-04" db="EMBL/GenBank/DDBJ databases">
        <authorList>
            <person name="Vijverberg K."/>
            <person name="Xiong W."/>
            <person name="Schranz E."/>
        </authorList>
    </citation>
    <scope>NUCLEOTIDE SEQUENCE</scope>
</reference>
<proteinExistence type="inferred from homology"/>
<dbReference type="EMBL" id="OX465081">
    <property type="protein sequence ID" value="CAI9288086.1"/>
    <property type="molecule type" value="Genomic_DNA"/>
</dbReference>
<dbReference type="PROSITE" id="PS51257">
    <property type="entry name" value="PROKAR_LIPOPROTEIN"/>
    <property type="match status" value="1"/>
</dbReference>
<dbReference type="InterPro" id="IPR036514">
    <property type="entry name" value="SGNH_hydro_sf"/>
</dbReference>
<evidence type="ECO:0000256" key="1">
    <source>
        <dbReference type="ARBA" id="ARBA00008668"/>
    </source>
</evidence>
<comment type="similarity">
    <text evidence="1">Belongs to the 'GDSL' lipolytic enzyme family.</text>
</comment>